<dbReference type="AlphaFoldDB" id="A0A7L8AH28"/>
<dbReference type="OrthoDB" id="9775346at2"/>
<evidence type="ECO:0000313" key="2">
    <source>
        <dbReference type="Proteomes" id="UP000516764"/>
    </source>
</evidence>
<evidence type="ECO:0000313" key="1">
    <source>
        <dbReference type="EMBL" id="QOD61318.1"/>
    </source>
</evidence>
<dbReference type="PANTHER" id="PTHR34070">
    <property type="entry name" value="ARMADILLO-TYPE FOLD"/>
    <property type="match status" value="1"/>
</dbReference>
<dbReference type="SUPFAM" id="SSF48371">
    <property type="entry name" value="ARM repeat"/>
    <property type="match status" value="1"/>
</dbReference>
<dbReference type="CDD" id="cd06561">
    <property type="entry name" value="AlkD_like"/>
    <property type="match status" value="1"/>
</dbReference>
<dbReference type="Gene3D" id="1.25.10.90">
    <property type="match status" value="1"/>
</dbReference>
<dbReference type="InterPro" id="IPR016024">
    <property type="entry name" value="ARM-type_fold"/>
</dbReference>
<dbReference type="InterPro" id="IPR014825">
    <property type="entry name" value="DNA_alkylation"/>
</dbReference>
<dbReference type="KEGG" id="phal:H9I45_02405"/>
<protein>
    <submittedName>
        <fullName evidence="1">DNA alkylation repair protein</fullName>
    </submittedName>
</protein>
<dbReference type="Proteomes" id="UP000516764">
    <property type="component" value="Chromosome"/>
</dbReference>
<dbReference type="PANTHER" id="PTHR34070:SF1">
    <property type="entry name" value="DNA ALKYLATION REPAIR PROTEIN"/>
    <property type="match status" value="1"/>
</dbReference>
<organism evidence="1 2">
    <name type="scientific">Polaribacter haliotis</name>
    <dbReference type="NCBI Taxonomy" id="1888915"/>
    <lineage>
        <taxon>Bacteria</taxon>
        <taxon>Pseudomonadati</taxon>
        <taxon>Bacteroidota</taxon>
        <taxon>Flavobacteriia</taxon>
        <taxon>Flavobacteriales</taxon>
        <taxon>Flavobacteriaceae</taxon>
    </lineage>
</organism>
<dbReference type="Pfam" id="PF08713">
    <property type="entry name" value="DNA_alkylation"/>
    <property type="match status" value="1"/>
</dbReference>
<accession>A0A7L8AH28</accession>
<keyword evidence="2" id="KW-1185">Reference proteome</keyword>
<proteinExistence type="predicted"/>
<sequence>MTAKKFKDSLEIIAQDYTKSIPKRELFSLAKEFIRMPVKEVVELLKSKNEDHKLGAISVLDWKARHRKTSTEEKKEVYKAYINNHHLIDNWGLVDRAAPYVVGGYLFDKDRTPLYRLAHSKNPMERRTAIVATYYFIRKDEIEDTFKIAEILINDNDEYVQKAIGSWIREAGKRDENKLKEFLDTYAVSMPRVTLRYAIEKLDRETKDYYLGLKNNK</sequence>
<reference evidence="1 2" key="1">
    <citation type="journal article" date="2016" name="Int. J. Syst. Evol. Microbiol.">
        <title>Polaribacter haliotis sp. nov., isolated from the gut of abalone Haliotis discus hannai.</title>
        <authorList>
            <person name="Kim Y.O."/>
            <person name="Park I.S."/>
            <person name="Park S."/>
            <person name="Nam B.H."/>
            <person name="Park J.M."/>
            <person name="Kim D.G."/>
            <person name="Yoon J.H."/>
        </authorList>
    </citation>
    <scope>NUCLEOTIDE SEQUENCE [LARGE SCALE GENOMIC DNA]</scope>
    <source>
        <strain evidence="1 2">KCTC 52418</strain>
    </source>
</reference>
<dbReference type="EMBL" id="CP061813">
    <property type="protein sequence ID" value="QOD61318.1"/>
    <property type="molecule type" value="Genomic_DNA"/>
</dbReference>
<gene>
    <name evidence="1" type="ORF">H9I45_02405</name>
</gene>
<dbReference type="RefSeq" id="WP_088353533.1">
    <property type="nucleotide sequence ID" value="NZ_CP061813.1"/>
</dbReference>
<name>A0A7L8AH28_9FLAO</name>